<evidence type="ECO:0000256" key="8">
    <source>
        <dbReference type="ARBA" id="ARBA00023170"/>
    </source>
</evidence>
<accession>A0A9P0TDP9</accession>
<organism evidence="11 12">
    <name type="scientific">Pieris brassicae</name>
    <name type="common">White butterfly</name>
    <name type="synonym">Large white butterfly</name>
    <dbReference type="NCBI Taxonomy" id="7116"/>
    <lineage>
        <taxon>Eukaryota</taxon>
        <taxon>Metazoa</taxon>
        <taxon>Ecdysozoa</taxon>
        <taxon>Arthropoda</taxon>
        <taxon>Hexapoda</taxon>
        <taxon>Insecta</taxon>
        <taxon>Pterygota</taxon>
        <taxon>Neoptera</taxon>
        <taxon>Endopterygota</taxon>
        <taxon>Lepidoptera</taxon>
        <taxon>Glossata</taxon>
        <taxon>Ditrysia</taxon>
        <taxon>Papilionoidea</taxon>
        <taxon>Pieridae</taxon>
        <taxon>Pierinae</taxon>
        <taxon>Pieris</taxon>
    </lineage>
</organism>
<evidence type="ECO:0008006" key="13">
    <source>
        <dbReference type="Google" id="ProtNLM"/>
    </source>
</evidence>
<keyword evidence="5" id="KW-0552">Olfaction</keyword>
<evidence type="ECO:0000256" key="4">
    <source>
        <dbReference type="ARBA" id="ARBA00022692"/>
    </source>
</evidence>
<protein>
    <recommendedName>
        <fullName evidence="13">Odorant receptor</fullName>
    </recommendedName>
</protein>
<keyword evidence="4 10" id="KW-0812">Transmembrane</keyword>
<evidence type="ECO:0000256" key="6">
    <source>
        <dbReference type="ARBA" id="ARBA00022989"/>
    </source>
</evidence>
<proteinExistence type="predicted"/>
<sequence length="264" mass="30046">MVVWITMVVNGMVYILIPIVMPGRHLPEDLQILYGLEPMFKSPNFEIAVIITALGVYICVFSLANVTAMNIVVLGYIEAQMIALSKEIRNVWNSAEYFYRKHAISYKSSGSKQIIKNIFVNEKLKEIIYFHVKCIKALKYYENVFNVTKAIEFLLIVLGIISELLGGVGSTYLEISFTVVLISIECISGQKLKDASMMFERAVYGCKWENFDVNNRKTILFMLPSAQRTLKITAGGTTPLDFSCMLLVFRFSYSTYNTLRLMVK</sequence>
<dbReference type="Proteomes" id="UP001152562">
    <property type="component" value="Unassembled WGS sequence"/>
</dbReference>
<keyword evidence="3" id="KW-0716">Sensory transduction</keyword>
<evidence type="ECO:0000256" key="5">
    <source>
        <dbReference type="ARBA" id="ARBA00022725"/>
    </source>
</evidence>
<evidence type="ECO:0000256" key="2">
    <source>
        <dbReference type="ARBA" id="ARBA00022475"/>
    </source>
</evidence>
<keyword evidence="9" id="KW-0807">Transducer</keyword>
<dbReference type="InterPro" id="IPR004117">
    <property type="entry name" value="7tm6_olfct_rcpt"/>
</dbReference>
<dbReference type="PANTHER" id="PTHR21137">
    <property type="entry name" value="ODORANT RECEPTOR"/>
    <property type="match status" value="1"/>
</dbReference>
<evidence type="ECO:0000313" key="11">
    <source>
        <dbReference type="EMBL" id="CAH4030249.1"/>
    </source>
</evidence>
<dbReference type="AlphaFoldDB" id="A0A9P0TDP9"/>
<dbReference type="GO" id="GO:0005886">
    <property type="term" value="C:plasma membrane"/>
    <property type="evidence" value="ECO:0007669"/>
    <property type="project" value="UniProtKB-SubCell"/>
</dbReference>
<keyword evidence="6 10" id="KW-1133">Transmembrane helix</keyword>
<dbReference type="EMBL" id="CALOZG010000010">
    <property type="protein sequence ID" value="CAH4030249.1"/>
    <property type="molecule type" value="Genomic_DNA"/>
</dbReference>
<feature type="transmembrane region" description="Helical" evidence="10">
    <location>
        <begin position="7"/>
        <end position="27"/>
    </location>
</feature>
<evidence type="ECO:0000256" key="10">
    <source>
        <dbReference type="SAM" id="Phobius"/>
    </source>
</evidence>
<evidence type="ECO:0000256" key="3">
    <source>
        <dbReference type="ARBA" id="ARBA00022606"/>
    </source>
</evidence>
<evidence type="ECO:0000256" key="7">
    <source>
        <dbReference type="ARBA" id="ARBA00023136"/>
    </source>
</evidence>
<gene>
    <name evidence="11" type="ORF">PIBRA_LOCUS6916</name>
</gene>
<dbReference type="GO" id="GO:0004984">
    <property type="term" value="F:olfactory receptor activity"/>
    <property type="evidence" value="ECO:0007669"/>
    <property type="project" value="InterPro"/>
</dbReference>
<evidence type="ECO:0000313" key="12">
    <source>
        <dbReference type="Proteomes" id="UP001152562"/>
    </source>
</evidence>
<dbReference type="PANTHER" id="PTHR21137:SF35">
    <property type="entry name" value="ODORANT RECEPTOR 19A-RELATED"/>
    <property type="match status" value="1"/>
</dbReference>
<reference evidence="11" key="1">
    <citation type="submission" date="2022-05" db="EMBL/GenBank/DDBJ databases">
        <authorList>
            <person name="Okamura Y."/>
        </authorList>
    </citation>
    <scope>NUCLEOTIDE SEQUENCE</scope>
</reference>
<evidence type="ECO:0000256" key="9">
    <source>
        <dbReference type="ARBA" id="ARBA00023224"/>
    </source>
</evidence>
<name>A0A9P0TDP9_PIEBR</name>
<comment type="caution">
    <text evidence="11">The sequence shown here is derived from an EMBL/GenBank/DDBJ whole genome shotgun (WGS) entry which is preliminary data.</text>
</comment>
<keyword evidence="2" id="KW-1003">Cell membrane</keyword>
<dbReference type="Pfam" id="PF02949">
    <property type="entry name" value="7tm_6"/>
    <property type="match status" value="1"/>
</dbReference>
<feature type="transmembrane region" description="Helical" evidence="10">
    <location>
        <begin position="47"/>
        <end position="77"/>
    </location>
</feature>
<evidence type="ECO:0000256" key="1">
    <source>
        <dbReference type="ARBA" id="ARBA00004651"/>
    </source>
</evidence>
<comment type="subcellular location">
    <subcellularLocation>
        <location evidence="1">Cell membrane</location>
        <topology evidence="1">Multi-pass membrane protein</topology>
    </subcellularLocation>
</comment>
<dbReference type="GO" id="GO:0007165">
    <property type="term" value="P:signal transduction"/>
    <property type="evidence" value="ECO:0007669"/>
    <property type="project" value="UniProtKB-KW"/>
</dbReference>
<keyword evidence="8" id="KW-0675">Receptor</keyword>
<keyword evidence="7 10" id="KW-0472">Membrane</keyword>
<keyword evidence="12" id="KW-1185">Reference proteome</keyword>
<dbReference type="GO" id="GO:0005549">
    <property type="term" value="F:odorant binding"/>
    <property type="evidence" value="ECO:0007669"/>
    <property type="project" value="InterPro"/>
</dbReference>